<sequence length="228" mass="26236">MGLEIMSRHIYLSYILDENTPSYGNRNSFVVNKNADMSKGDPVNDTSISTTVHMGTHIDMPYHFFENGQTIIDFDIDFFDSKKVLFIEIKPQDLIIKGDLIERLEQISNKQDCEFLIVKTGICYERSESKFWESNYGFDPSVAIYLRENYPNIRIIGFDSISVSSFQNRILGRVAHKEFLSPESPILLLEDMDLREVNENMKFDRVTIAPMRIANSDGLPCTVIAEVR</sequence>
<dbReference type="KEGG" id="aii:E4K63_06495"/>
<name>A0AAE7CR15_9GAMM</name>
<dbReference type="AlphaFoldDB" id="A0AAE7CR15"/>
<dbReference type="SUPFAM" id="SSF102198">
    <property type="entry name" value="Putative cyclase"/>
    <property type="match status" value="1"/>
</dbReference>
<dbReference type="PANTHER" id="PTHR31118:SF32">
    <property type="entry name" value="KYNURENINE FORMAMIDASE"/>
    <property type="match status" value="1"/>
</dbReference>
<dbReference type="InterPro" id="IPR037175">
    <property type="entry name" value="KFase_sf"/>
</dbReference>
<dbReference type="PANTHER" id="PTHR31118">
    <property type="entry name" value="CYCLASE-LIKE PROTEIN 2"/>
    <property type="match status" value="1"/>
</dbReference>
<keyword evidence="2" id="KW-1185">Reference proteome</keyword>
<evidence type="ECO:0000313" key="2">
    <source>
        <dbReference type="Proteomes" id="UP000502004"/>
    </source>
</evidence>
<protein>
    <submittedName>
        <fullName evidence="1">Cyclase</fullName>
    </submittedName>
</protein>
<evidence type="ECO:0000313" key="1">
    <source>
        <dbReference type="EMBL" id="QIV96496.1"/>
    </source>
</evidence>
<reference evidence="1 2" key="1">
    <citation type="submission" date="2019-03" db="EMBL/GenBank/DDBJ databases">
        <title>Complete Genome Sequence of Allofrancisella inopinata Strain SYSU YG23 Isolated from Water-Cooling Systems in China.</title>
        <authorList>
            <person name="Ohrman C."/>
            <person name="Uneklint I."/>
            <person name="Sjodin A."/>
        </authorList>
    </citation>
    <scope>NUCLEOTIDE SEQUENCE [LARGE SCALE GENOMIC DNA]</scope>
    <source>
        <strain evidence="1 2">SYSU YG23</strain>
    </source>
</reference>
<organism evidence="1 2">
    <name type="scientific">Allofrancisella inopinata</name>
    <dbReference type="NCBI Taxonomy" id="1085647"/>
    <lineage>
        <taxon>Bacteria</taxon>
        <taxon>Pseudomonadati</taxon>
        <taxon>Pseudomonadota</taxon>
        <taxon>Gammaproteobacteria</taxon>
        <taxon>Thiotrichales</taxon>
        <taxon>Francisellaceae</taxon>
        <taxon>Allofrancisella</taxon>
    </lineage>
</organism>
<accession>A0AAE7CR15</accession>
<dbReference type="InterPro" id="IPR007325">
    <property type="entry name" value="KFase/CYL"/>
</dbReference>
<gene>
    <name evidence="1" type="ORF">E4K63_06495</name>
</gene>
<proteinExistence type="predicted"/>
<dbReference type="GO" id="GO:0019441">
    <property type="term" value="P:L-tryptophan catabolic process to kynurenine"/>
    <property type="evidence" value="ECO:0007669"/>
    <property type="project" value="InterPro"/>
</dbReference>
<dbReference type="Proteomes" id="UP000502004">
    <property type="component" value="Chromosome"/>
</dbReference>
<dbReference type="EMBL" id="CP038241">
    <property type="protein sequence ID" value="QIV96496.1"/>
    <property type="molecule type" value="Genomic_DNA"/>
</dbReference>
<dbReference type="Gene3D" id="3.50.30.50">
    <property type="entry name" value="Putative cyclase"/>
    <property type="match status" value="1"/>
</dbReference>
<dbReference type="Pfam" id="PF04199">
    <property type="entry name" value="Cyclase"/>
    <property type="match status" value="1"/>
</dbReference>
<dbReference type="GO" id="GO:0004061">
    <property type="term" value="F:arylformamidase activity"/>
    <property type="evidence" value="ECO:0007669"/>
    <property type="project" value="InterPro"/>
</dbReference>